<dbReference type="SMART" id="SM00980">
    <property type="entry name" value="THAP"/>
    <property type="match status" value="1"/>
</dbReference>
<reference evidence="7" key="2">
    <citation type="submission" date="2017-10" db="EMBL/GenBank/DDBJ databases">
        <title>Ladona fulva Genome sequencing and assembly.</title>
        <authorList>
            <person name="Murali S."/>
            <person name="Richards S."/>
            <person name="Bandaranaike D."/>
            <person name="Bellair M."/>
            <person name="Blankenburg K."/>
            <person name="Chao H."/>
            <person name="Dinh H."/>
            <person name="Doddapaneni H."/>
            <person name="Dugan-Rocha S."/>
            <person name="Elkadiri S."/>
            <person name="Gnanaolivu R."/>
            <person name="Hernandez B."/>
            <person name="Skinner E."/>
            <person name="Javaid M."/>
            <person name="Lee S."/>
            <person name="Li M."/>
            <person name="Ming W."/>
            <person name="Munidasa M."/>
            <person name="Muniz J."/>
            <person name="Nguyen L."/>
            <person name="Hughes D."/>
            <person name="Osuji N."/>
            <person name="Pu L.-L."/>
            <person name="Puazo M."/>
            <person name="Qu C."/>
            <person name="Quiroz J."/>
            <person name="Raj R."/>
            <person name="Weissenberger G."/>
            <person name="Xin Y."/>
            <person name="Zou X."/>
            <person name="Han Y."/>
            <person name="Worley K."/>
            <person name="Muzny D."/>
            <person name="Gibbs R."/>
        </authorList>
    </citation>
    <scope>NUCLEOTIDE SEQUENCE</scope>
    <source>
        <strain evidence="7">Sampled in the wild</strain>
    </source>
</reference>
<evidence type="ECO:0000259" key="6">
    <source>
        <dbReference type="PROSITE" id="PS50950"/>
    </source>
</evidence>
<evidence type="ECO:0000256" key="2">
    <source>
        <dbReference type="ARBA" id="ARBA00022771"/>
    </source>
</evidence>
<reference evidence="7" key="1">
    <citation type="submission" date="2013-04" db="EMBL/GenBank/DDBJ databases">
        <authorList>
            <person name="Qu J."/>
            <person name="Murali S.C."/>
            <person name="Bandaranaike D."/>
            <person name="Bellair M."/>
            <person name="Blankenburg K."/>
            <person name="Chao H."/>
            <person name="Dinh H."/>
            <person name="Doddapaneni H."/>
            <person name="Downs B."/>
            <person name="Dugan-Rocha S."/>
            <person name="Elkadiri S."/>
            <person name="Gnanaolivu R.D."/>
            <person name="Hernandez B."/>
            <person name="Javaid M."/>
            <person name="Jayaseelan J.C."/>
            <person name="Lee S."/>
            <person name="Li M."/>
            <person name="Ming W."/>
            <person name="Munidasa M."/>
            <person name="Muniz J."/>
            <person name="Nguyen L."/>
            <person name="Ongeri F."/>
            <person name="Osuji N."/>
            <person name="Pu L.-L."/>
            <person name="Puazo M."/>
            <person name="Qu C."/>
            <person name="Quiroz J."/>
            <person name="Raj R."/>
            <person name="Weissenberger G."/>
            <person name="Xin Y."/>
            <person name="Zou X."/>
            <person name="Han Y."/>
            <person name="Richards S."/>
            <person name="Worley K."/>
            <person name="Muzny D."/>
            <person name="Gibbs R."/>
        </authorList>
    </citation>
    <scope>NUCLEOTIDE SEQUENCE</scope>
    <source>
        <strain evidence="7">Sampled in the wild</strain>
    </source>
</reference>
<dbReference type="PANTHER" id="PTHR46927">
    <property type="entry name" value="AGAP005574-PA"/>
    <property type="match status" value="1"/>
</dbReference>
<keyword evidence="8" id="KW-1185">Reference proteome</keyword>
<keyword evidence="4 5" id="KW-0238">DNA-binding</keyword>
<dbReference type="PROSITE" id="PS50950">
    <property type="entry name" value="ZF_THAP"/>
    <property type="match status" value="1"/>
</dbReference>
<evidence type="ECO:0000256" key="4">
    <source>
        <dbReference type="ARBA" id="ARBA00023125"/>
    </source>
</evidence>
<dbReference type="EMBL" id="KZ308586">
    <property type="protein sequence ID" value="KAG8232003.1"/>
    <property type="molecule type" value="Genomic_DNA"/>
</dbReference>
<protein>
    <recommendedName>
        <fullName evidence="6">THAP-type domain-containing protein</fullName>
    </recommendedName>
</protein>
<accession>A0A8K0KGQ3</accession>
<gene>
    <name evidence="7" type="ORF">J437_LFUL010263</name>
</gene>
<feature type="domain" description="THAP-type" evidence="6">
    <location>
        <begin position="1"/>
        <end position="81"/>
    </location>
</feature>
<dbReference type="GO" id="GO:0003677">
    <property type="term" value="F:DNA binding"/>
    <property type="evidence" value="ECO:0007669"/>
    <property type="project" value="UniProtKB-UniRule"/>
</dbReference>
<evidence type="ECO:0000256" key="5">
    <source>
        <dbReference type="PROSITE-ProRule" id="PRU00309"/>
    </source>
</evidence>
<dbReference type="InterPro" id="IPR006612">
    <property type="entry name" value="THAP_Znf"/>
</dbReference>
<name>A0A8K0KGQ3_LADFU</name>
<dbReference type="SUPFAM" id="SSF57716">
    <property type="entry name" value="Glucocorticoid receptor-like (DNA-binding domain)"/>
    <property type="match status" value="1"/>
</dbReference>
<dbReference type="AlphaFoldDB" id="A0A8K0KGQ3"/>
<dbReference type="PANTHER" id="PTHR46927:SF3">
    <property type="entry name" value="THAP-TYPE DOMAIN-CONTAINING PROTEIN"/>
    <property type="match status" value="1"/>
</dbReference>
<dbReference type="InterPro" id="IPR052224">
    <property type="entry name" value="THAP_domain_protein"/>
</dbReference>
<organism evidence="7 8">
    <name type="scientific">Ladona fulva</name>
    <name type="common">Scarce chaser dragonfly</name>
    <name type="synonym">Libellula fulva</name>
    <dbReference type="NCBI Taxonomy" id="123851"/>
    <lineage>
        <taxon>Eukaryota</taxon>
        <taxon>Metazoa</taxon>
        <taxon>Ecdysozoa</taxon>
        <taxon>Arthropoda</taxon>
        <taxon>Hexapoda</taxon>
        <taxon>Insecta</taxon>
        <taxon>Pterygota</taxon>
        <taxon>Palaeoptera</taxon>
        <taxon>Odonata</taxon>
        <taxon>Epiprocta</taxon>
        <taxon>Anisoptera</taxon>
        <taxon>Libelluloidea</taxon>
        <taxon>Libellulidae</taxon>
        <taxon>Ladona</taxon>
    </lineage>
</organism>
<evidence type="ECO:0000256" key="3">
    <source>
        <dbReference type="ARBA" id="ARBA00022833"/>
    </source>
</evidence>
<evidence type="ECO:0000313" key="8">
    <source>
        <dbReference type="Proteomes" id="UP000792457"/>
    </source>
</evidence>
<dbReference type="OrthoDB" id="6611034at2759"/>
<dbReference type="Proteomes" id="UP000792457">
    <property type="component" value="Unassembled WGS sequence"/>
</dbReference>
<evidence type="ECO:0000313" key="7">
    <source>
        <dbReference type="EMBL" id="KAG8232003.1"/>
    </source>
</evidence>
<proteinExistence type="predicted"/>
<keyword evidence="2 5" id="KW-0863">Zinc-finger</keyword>
<evidence type="ECO:0000256" key="1">
    <source>
        <dbReference type="ARBA" id="ARBA00022723"/>
    </source>
</evidence>
<keyword evidence="3" id="KW-0862">Zinc</keyword>
<keyword evidence="1" id="KW-0479">Metal-binding</keyword>
<comment type="caution">
    <text evidence="7">The sequence shown here is derived from an EMBL/GenBank/DDBJ whole genome shotgun (WGS) entry which is preliminary data.</text>
</comment>
<dbReference type="GO" id="GO:0008270">
    <property type="term" value="F:zinc ion binding"/>
    <property type="evidence" value="ECO:0007669"/>
    <property type="project" value="UniProtKB-KW"/>
</dbReference>
<dbReference type="SMART" id="SM00692">
    <property type="entry name" value="DM3"/>
    <property type="match status" value="1"/>
</dbReference>
<dbReference type="Pfam" id="PF05485">
    <property type="entry name" value="THAP"/>
    <property type="match status" value="1"/>
</dbReference>
<sequence>MPTICCAVGCKHSSGNGVCRLKRFPSDAKRSIVWEKNLRRNHWIRKDWELLCECHFHFSQFEKVREDGAKKLRHNAVPTLFPTHTIPLVRMSDLLINYLSLFCLSNHSFNFSRRSVRIINPSTEVLETLVPLETSIKSSVIFNEPFNCTHVRCTTWGQSDE</sequence>